<dbReference type="AlphaFoldDB" id="A0ABD0MXW5"/>
<gene>
    <name evidence="1" type="ORF">M9458_050870</name>
</gene>
<reference evidence="1 2" key="1">
    <citation type="submission" date="2024-05" db="EMBL/GenBank/DDBJ databases">
        <title>Genome sequencing and assembly of Indian major carp, Cirrhinus mrigala (Hamilton, 1822).</title>
        <authorList>
            <person name="Mohindra V."/>
            <person name="Chowdhury L.M."/>
            <person name="Lal K."/>
            <person name="Jena J.K."/>
        </authorList>
    </citation>
    <scope>NUCLEOTIDE SEQUENCE [LARGE SCALE GENOMIC DNA]</scope>
    <source>
        <strain evidence="1">CM1030</strain>
        <tissue evidence="1">Blood</tissue>
    </source>
</reference>
<organism evidence="1 2">
    <name type="scientific">Cirrhinus mrigala</name>
    <name type="common">Mrigala</name>
    <dbReference type="NCBI Taxonomy" id="683832"/>
    <lineage>
        <taxon>Eukaryota</taxon>
        <taxon>Metazoa</taxon>
        <taxon>Chordata</taxon>
        <taxon>Craniata</taxon>
        <taxon>Vertebrata</taxon>
        <taxon>Euteleostomi</taxon>
        <taxon>Actinopterygii</taxon>
        <taxon>Neopterygii</taxon>
        <taxon>Teleostei</taxon>
        <taxon>Ostariophysi</taxon>
        <taxon>Cypriniformes</taxon>
        <taxon>Cyprinidae</taxon>
        <taxon>Labeoninae</taxon>
        <taxon>Labeonini</taxon>
        <taxon>Cirrhinus</taxon>
    </lineage>
</organism>
<dbReference type="EMBL" id="JAMKFB020000072">
    <property type="protein sequence ID" value="KAL0153840.1"/>
    <property type="molecule type" value="Genomic_DNA"/>
</dbReference>
<comment type="caution">
    <text evidence="1">The sequence shown here is derived from an EMBL/GenBank/DDBJ whole genome shotgun (WGS) entry which is preliminary data.</text>
</comment>
<keyword evidence="2" id="KW-1185">Reference proteome</keyword>
<name>A0ABD0MXW5_CIRMR</name>
<evidence type="ECO:0000313" key="1">
    <source>
        <dbReference type="EMBL" id="KAL0153840.1"/>
    </source>
</evidence>
<dbReference type="PANTHER" id="PTHR47331">
    <property type="entry name" value="PHD-TYPE DOMAIN-CONTAINING PROTEIN"/>
    <property type="match status" value="1"/>
</dbReference>
<sequence length="243" mass="26841">GANFRGGECELTEAFAEMEPSLREQLANQKMSFIFNPPLAPHFFGVWEREIKSVKASLQALKDHTVPEEVLNTVLIMVEDILNSKPLEYVSSDIVDPDPITPNLLLMLRKLPNQSSTSTEVAEHYTKSSSRSGCIVCGFPTSQSTVDKVTRVLPSDDRAIKAAEADIKGNTYIHPAAKLSVLPEMPEDYFVALVAKLGHFVDLQISCVNLWGGCTKFPASCMRESKLSRLVWCMCKKVFSSAA</sequence>
<protein>
    <submittedName>
        <fullName evidence="1">Uncharacterized protein</fullName>
    </submittedName>
</protein>
<dbReference type="Proteomes" id="UP001529510">
    <property type="component" value="Unassembled WGS sequence"/>
</dbReference>
<dbReference type="PANTHER" id="PTHR47331:SF1">
    <property type="entry name" value="GAG-LIKE PROTEIN"/>
    <property type="match status" value="1"/>
</dbReference>
<feature type="non-terminal residue" evidence="1">
    <location>
        <position position="1"/>
    </location>
</feature>
<evidence type="ECO:0000313" key="2">
    <source>
        <dbReference type="Proteomes" id="UP001529510"/>
    </source>
</evidence>
<dbReference type="InterPro" id="IPR036397">
    <property type="entry name" value="RNaseH_sf"/>
</dbReference>
<accession>A0ABD0MXW5</accession>
<proteinExistence type="predicted"/>
<dbReference type="Gene3D" id="3.30.420.10">
    <property type="entry name" value="Ribonuclease H-like superfamily/Ribonuclease H"/>
    <property type="match status" value="1"/>
</dbReference>